<reference evidence="3 4" key="1">
    <citation type="submission" date="2015-01" db="EMBL/GenBank/DDBJ databases">
        <title>Deinococcus puniceus/DY1/ whole genome sequencing.</title>
        <authorList>
            <person name="Kim M.K."/>
            <person name="Srinivasan S."/>
            <person name="Lee J.-J."/>
        </authorList>
    </citation>
    <scope>NUCLEOTIDE SEQUENCE [LARGE SCALE GENOMIC DNA]</scope>
    <source>
        <strain evidence="3 4">DY1</strain>
    </source>
</reference>
<keyword evidence="4" id="KW-1185">Reference proteome</keyword>
<feature type="compositionally biased region" description="Basic and acidic residues" evidence="1">
    <location>
        <begin position="340"/>
        <end position="382"/>
    </location>
</feature>
<dbReference type="KEGG" id="dpu:SU48_13715"/>
<accession>A0A172TCC3</accession>
<feature type="compositionally biased region" description="Low complexity" evidence="1">
    <location>
        <begin position="480"/>
        <end position="512"/>
    </location>
</feature>
<evidence type="ECO:0000259" key="2">
    <source>
        <dbReference type="PROSITE" id="PS50967"/>
    </source>
</evidence>
<dbReference type="InterPro" id="IPR002121">
    <property type="entry name" value="HRDC_dom"/>
</dbReference>
<dbReference type="Gene3D" id="1.10.150.80">
    <property type="entry name" value="HRDC domain"/>
    <property type="match status" value="1"/>
</dbReference>
<evidence type="ECO:0000313" key="4">
    <source>
        <dbReference type="Proteomes" id="UP000077363"/>
    </source>
</evidence>
<name>A0A172TCC3_9DEIO</name>
<evidence type="ECO:0000313" key="3">
    <source>
        <dbReference type="EMBL" id="ANE44641.1"/>
    </source>
</evidence>
<dbReference type="InterPro" id="IPR044876">
    <property type="entry name" value="HRDC_dom_sf"/>
</dbReference>
<feature type="region of interest" description="Disordered" evidence="1">
    <location>
        <begin position="449"/>
        <end position="563"/>
    </location>
</feature>
<dbReference type="STRING" id="1182568.SU48_13715"/>
<dbReference type="RefSeq" id="WP_064015728.1">
    <property type="nucleotide sequence ID" value="NZ_CP011387.1"/>
</dbReference>
<feature type="compositionally biased region" description="Basic and acidic residues" evidence="1">
    <location>
        <begin position="461"/>
        <end position="473"/>
    </location>
</feature>
<dbReference type="PROSITE" id="PS50967">
    <property type="entry name" value="HRDC"/>
    <property type="match status" value="1"/>
</dbReference>
<feature type="compositionally biased region" description="Low complexity" evidence="1">
    <location>
        <begin position="406"/>
        <end position="423"/>
    </location>
</feature>
<dbReference type="Pfam" id="PF00570">
    <property type="entry name" value="HRDC"/>
    <property type="match status" value="1"/>
</dbReference>
<dbReference type="GO" id="GO:0003676">
    <property type="term" value="F:nucleic acid binding"/>
    <property type="evidence" value="ECO:0007669"/>
    <property type="project" value="InterPro"/>
</dbReference>
<dbReference type="InterPro" id="IPR010997">
    <property type="entry name" value="HRDC-like_sf"/>
</dbReference>
<organism evidence="3 4">
    <name type="scientific">Deinococcus puniceus</name>
    <dbReference type="NCBI Taxonomy" id="1182568"/>
    <lineage>
        <taxon>Bacteria</taxon>
        <taxon>Thermotogati</taxon>
        <taxon>Deinococcota</taxon>
        <taxon>Deinococci</taxon>
        <taxon>Deinococcales</taxon>
        <taxon>Deinococcaceae</taxon>
        <taxon>Deinococcus</taxon>
    </lineage>
</organism>
<sequence>MTDSRSPTSAPRPDTRPDLQLVSLHTVRGDPHTRLAGALAALEGADWGLLLGGDAALARQLAAMLGGGTLRVDSRLSVNRDALAGAGLAVASLDADWNGARAVWLMEPDARTLERAARAGVRVIVDATLAPGGGWPTRGADLVVYRDGVTLTGHSDGTLAAVFGTGRAPTAAAPAPADLTVALALRDVATLPLRLARAARTTLQLAERLGGTALEAGPTALLLAPDAAADTFSAPGGVMAAARSVPAGVLLTPGLQDLNAVLALLRTETEQPGKPSPRVDEQWNAPEDRNPAPVAAQPEAREPEPQDASQGEPGQRDSEQRTFGQRDGQREGQQGGQRRGRQDGRRDDGRRGERTGRFERPRTDQPRADQPRPDQARADQARPESGAPPERFTFDAPDNGETDTQTEAAPNQTAQAAAPAVAPVLHAPEPTFAVPSPAHDEVWEPEIVFSDTPNPDALTDAVHRQSEKDRGEDLPEEDAVQAAPEAGAEASVAEAEGADADSSADSFAEALAQYEQTEAGKTQLEQVEAQAAAPTILAPDLPPTPPAAAQAEGAERPDPTADLTPEQAAIYARLRDWRNAEAKRQDMSRFIIASNATIAEIARRVPYTAADLKAVRGMGPERLRKYGEKILEVVRG</sequence>
<dbReference type="OrthoDB" id="60641at2"/>
<dbReference type="SUPFAM" id="SSF53383">
    <property type="entry name" value="PLP-dependent transferases"/>
    <property type="match status" value="1"/>
</dbReference>
<dbReference type="InterPro" id="IPR015424">
    <property type="entry name" value="PyrdxlP-dep_Trfase"/>
</dbReference>
<feature type="compositionally biased region" description="Basic and acidic residues" evidence="1">
    <location>
        <begin position="268"/>
        <end position="290"/>
    </location>
</feature>
<dbReference type="AlphaFoldDB" id="A0A172TCC3"/>
<dbReference type="Proteomes" id="UP000077363">
    <property type="component" value="Chromosome"/>
</dbReference>
<feature type="region of interest" description="Disordered" evidence="1">
    <location>
        <begin position="268"/>
        <end position="423"/>
    </location>
</feature>
<feature type="compositionally biased region" description="Polar residues" evidence="1">
    <location>
        <begin position="514"/>
        <end position="525"/>
    </location>
</feature>
<feature type="domain" description="HRDC" evidence="2">
    <location>
        <begin position="564"/>
        <end position="636"/>
    </location>
</feature>
<dbReference type="SUPFAM" id="SSF47819">
    <property type="entry name" value="HRDC-like"/>
    <property type="match status" value="1"/>
</dbReference>
<dbReference type="SMART" id="SM00341">
    <property type="entry name" value="HRDC"/>
    <property type="match status" value="1"/>
</dbReference>
<dbReference type="PATRIC" id="fig|1182568.3.peg.2829"/>
<evidence type="ECO:0000256" key="1">
    <source>
        <dbReference type="SAM" id="MobiDB-lite"/>
    </source>
</evidence>
<gene>
    <name evidence="3" type="ORF">SU48_13715</name>
</gene>
<proteinExistence type="predicted"/>
<dbReference type="EMBL" id="CP011387">
    <property type="protein sequence ID" value="ANE44641.1"/>
    <property type="molecule type" value="Genomic_DNA"/>
</dbReference>
<protein>
    <submittedName>
        <fullName evidence="3">Membrane protein</fullName>
    </submittedName>
</protein>
<dbReference type="GO" id="GO:0000166">
    <property type="term" value="F:nucleotide binding"/>
    <property type="evidence" value="ECO:0007669"/>
    <property type="project" value="InterPro"/>
</dbReference>